<comment type="caution">
    <text evidence="1">The sequence shown here is derived from an EMBL/GenBank/DDBJ whole genome shotgun (WGS) entry which is preliminary data.</text>
</comment>
<reference evidence="1 2" key="1">
    <citation type="submission" date="2024-08" db="EMBL/GenBank/DDBJ databases">
        <authorList>
            <person name="Lu H."/>
        </authorList>
    </citation>
    <scope>NUCLEOTIDE SEQUENCE [LARGE SCALE GENOMIC DNA]</scope>
    <source>
        <strain evidence="1 2">LKC17W</strain>
    </source>
</reference>
<accession>A0ABW7FNZ9</accession>
<name>A0ABW7FNZ9_9BURK</name>
<protein>
    <submittedName>
        <fullName evidence="1">Uncharacterized protein</fullName>
    </submittedName>
</protein>
<dbReference type="RefSeq" id="WP_394401138.1">
    <property type="nucleotide sequence ID" value="NZ_JBIGHW010000015.1"/>
</dbReference>
<evidence type="ECO:0000313" key="1">
    <source>
        <dbReference type="EMBL" id="MFG6443078.1"/>
    </source>
</evidence>
<sequence length="68" mass="7616">MNALPRRLLTPLMPPPGLPHRAVEPRLGLDGPSAPANRCTMEQLLAEGSRRVYSPRQEAEVLDTRRRC</sequence>
<dbReference type="Proteomes" id="UP001606301">
    <property type="component" value="Unassembled WGS sequence"/>
</dbReference>
<keyword evidence="2" id="KW-1185">Reference proteome</keyword>
<dbReference type="EMBL" id="JBIGHW010000015">
    <property type="protein sequence ID" value="MFG6443078.1"/>
    <property type="molecule type" value="Genomic_DNA"/>
</dbReference>
<proteinExistence type="predicted"/>
<organism evidence="1 2">
    <name type="scientific">Pelomonas margarita</name>
    <dbReference type="NCBI Taxonomy" id="3299031"/>
    <lineage>
        <taxon>Bacteria</taxon>
        <taxon>Pseudomonadati</taxon>
        <taxon>Pseudomonadota</taxon>
        <taxon>Betaproteobacteria</taxon>
        <taxon>Burkholderiales</taxon>
        <taxon>Sphaerotilaceae</taxon>
        <taxon>Roseateles</taxon>
    </lineage>
</organism>
<evidence type="ECO:0000313" key="2">
    <source>
        <dbReference type="Proteomes" id="UP001606301"/>
    </source>
</evidence>
<gene>
    <name evidence="1" type="ORF">ACG0Z3_20500</name>
</gene>